<comment type="caution">
    <text evidence="1">The sequence shown here is derived from an EMBL/GenBank/DDBJ whole genome shotgun (WGS) entry which is preliminary data.</text>
</comment>
<reference evidence="1 2" key="2">
    <citation type="journal article" date="2022" name="Mol. Ecol. Resour.">
        <title>The genomes of chicory, endive, great burdock and yacon provide insights into Asteraceae paleo-polyploidization history and plant inulin production.</title>
        <authorList>
            <person name="Fan W."/>
            <person name="Wang S."/>
            <person name="Wang H."/>
            <person name="Wang A."/>
            <person name="Jiang F."/>
            <person name="Liu H."/>
            <person name="Zhao H."/>
            <person name="Xu D."/>
            <person name="Zhang Y."/>
        </authorList>
    </citation>
    <scope>NUCLEOTIDE SEQUENCE [LARGE SCALE GENOMIC DNA]</scope>
    <source>
        <strain evidence="2">cv. Punajuju</strain>
        <tissue evidence="1">Leaves</tissue>
    </source>
</reference>
<gene>
    <name evidence="1" type="ORF">L2E82_36169</name>
</gene>
<dbReference type="EMBL" id="CM042014">
    <property type="protein sequence ID" value="KAI3724395.1"/>
    <property type="molecule type" value="Genomic_DNA"/>
</dbReference>
<reference evidence="2" key="1">
    <citation type="journal article" date="2022" name="Mol. Ecol. Resour.">
        <title>The genomes of chicory, endive, great burdock and yacon provide insights into Asteraceae palaeo-polyploidization history and plant inulin production.</title>
        <authorList>
            <person name="Fan W."/>
            <person name="Wang S."/>
            <person name="Wang H."/>
            <person name="Wang A."/>
            <person name="Jiang F."/>
            <person name="Liu H."/>
            <person name="Zhao H."/>
            <person name="Xu D."/>
            <person name="Zhang Y."/>
        </authorList>
    </citation>
    <scope>NUCLEOTIDE SEQUENCE [LARGE SCALE GENOMIC DNA]</scope>
    <source>
        <strain evidence="2">cv. Punajuju</strain>
    </source>
</reference>
<protein>
    <submittedName>
        <fullName evidence="1">Uncharacterized protein</fullName>
    </submittedName>
</protein>
<evidence type="ECO:0000313" key="1">
    <source>
        <dbReference type="EMBL" id="KAI3724395.1"/>
    </source>
</evidence>
<organism evidence="1 2">
    <name type="scientific">Cichorium intybus</name>
    <name type="common">Chicory</name>
    <dbReference type="NCBI Taxonomy" id="13427"/>
    <lineage>
        <taxon>Eukaryota</taxon>
        <taxon>Viridiplantae</taxon>
        <taxon>Streptophyta</taxon>
        <taxon>Embryophyta</taxon>
        <taxon>Tracheophyta</taxon>
        <taxon>Spermatophyta</taxon>
        <taxon>Magnoliopsida</taxon>
        <taxon>eudicotyledons</taxon>
        <taxon>Gunneridae</taxon>
        <taxon>Pentapetalae</taxon>
        <taxon>asterids</taxon>
        <taxon>campanulids</taxon>
        <taxon>Asterales</taxon>
        <taxon>Asteraceae</taxon>
        <taxon>Cichorioideae</taxon>
        <taxon>Cichorieae</taxon>
        <taxon>Cichoriinae</taxon>
        <taxon>Cichorium</taxon>
    </lineage>
</organism>
<proteinExistence type="predicted"/>
<evidence type="ECO:0000313" key="2">
    <source>
        <dbReference type="Proteomes" id="UP001055811"/>
    </source>
</evidence>
<sequence>MKSSADESLLPTSGCKTLANLRRRLWMKYVESRKESYPNGTNSVICLNKQIKGSQQTGGGGVHGTGDPGNLHRLRRQFRLSHAHTALRRCILSAIRTQGPKPKYLKEQLQTPLLQYFEENLPHLNREIWAN</sequence>
<dbReference type="Proteomes" id="UP001055811">
    <property type="component" value="Linkage Group LG06"/>
</dbReference>
<name>A0ACB9BQW7_CICIN</name>
<accession>A0ACB9BQW7</accession>
<keyword evidence="2" id="KW-1185">Reference proteome</keyword>